<feature type="compositionally biased region" description="Basic and acidic residues" evidence="1">
    <location>
        <begin position="280"/>
        <end position="294"/>
    </location>
</feature>
<feature type="compositionally biased region" description="Polar residues" evidence="1">
    <location>
        <begin position="206"/>
        <end position="218"/>
    </location>
</feature>
<evidence type="ECO:0000313" key="3">
    <source>
        <dbReference type="Proteomes" id="UP000307169"/>
    </source>
</evidence>
<feature type="region of interest" description="Disordered" evidence="1">
    <location>
        <begin position="1"/>
        <end position="294"/>
    </location>
</feature>
<feature type="compositionally biased region" description="Polar residues" evidence="1">
    <location>
        <begin position="1"/>
        <end position="20"/>
    </location>
</feature>
<comment type="caution">
    <text evidence="2">The sequence shown here is derived from an EMBL/GenBank/DDBJ whole genome shotgun (WGS) entry which is preliminary data.</text>
</comment>
<proteinExistence type="predicted"/>
<feature type="compositionally biased region" description="Basic and acidic residues" evidence="1">
    <location>
        <begin position="101"/>
        <end position="170"/>
    </location>
</feature>
<dbReference type="EMBL" id="SPRH01000033">
    <property type="protein sequence ID" value="TIB98975.1"/>
    <property type="molecule type" value="Genomic_DNA"/>
</dbReference>
<feature type="compositionally biased region" description="Polar residues" evidence="1">
    <location>
        <begin position="171"/>
        <end position="196"/>
    </location>
</feature>
<dbReference type="Proteomes" id="UP000307169">
    <property type="component" value="Unassembled WGS sequence"/>
</dbReference>
<accession>A0A4T0NP85</accession>
<gene>
    <name evidence="2" type="ORF">E3Q17_02746</name>
</gene>
<protein>
    <submittedName>
        <fullName evidence="2">Uncharacterized protein</fullName>
    </submittedName>
</protein>
<feature type="compositionally biased region" description="Low complexity" evidence="1">
    <location>
        <begin position="21"/>
        <end position="30"/>
    </location>
</feature>
<dbReference type="AlphaFoldDB" id="A0A4T0NP85"/>
<evidence type="ECO:0000256" key="1">
    <source>
        <dbReference type="SAM" id="MobiDB-lite"/>
    </source>
</evidence>
<organism evidence="2 3">
    <name type="scientific">Wallemia mellicola</name>
    <dbReference type="NCBI Taxonomy" id="1708541"/>
    <lineage>
        <taxon>Eukaryota</taxon>
        <taxon>Fungi</taxon>
        <taxon>Dikarya</taxon>
        <taxon>Basidiomycota</taxon>
        <taxon>Wallemiomycotina</taxon>
        <taxon>Wallemiomycetes</taxon>
        <taxon>Wallemiales</taxon>
        <taxon>Wallemiaceae</taxon>
        <taxon>Wallemia</taxon>
    </lineage>
</organism>
<reference evidence="2 3" key="1">
    <citation type="submission" date="2019-03" db="EMBL/GenBank/DDBJ databases">
        <title>Sequencing 25 genomes of Wallemia mellicola.</title>
        <authorList>
            <person name="Gostincar C."/>
        </authorList>
    </citation>
    <scope>NUCLEOTIDE SEQUENCE [LARGE SCALE GENOMIC DNA]</scope>
    <source>
        <strain evidence="2 3">EXF-1262</strain>
    </source>
</reference>
<evidence type="ECO:0000313" key="2">
    <source>
        <dbReference type="EMBL" id="TIB98975.1"/>
    </source>
</evidence>
<feature type="compositionally biased region" description="Low complexity" evidence="1">
    <location>
        <begin position="87"/>
        <end position="100"/>
    </location>
</feature>
<name>A0A4T0NP85_9BASI</name>
<sequence length="374" mass="41453">MSTGSSPLSEPPVRSSTPGQESEASSLLSASEDEMDVDTAKTTKKRPRVVGSSDNEEEDDERGTSKSTGNTNIPLQPKVRTTETSQAKNSKVKVSTSTKFASKEPQRAEEQPKKEVDQAKKLPDIVQERKERQAQVDRQQKEKERQQRKEKEKADSSARAKADRAERNEISKGSTGKTSQDTQEQSVSEAGTPTSKQKSDAPMMKTDSSNADGQQKSSPAVPPASLNTKKDMPSFKKMKPSPSTSGATTPRKPQPKGPMDIGALFNMTEKATDVKGTLAARKEKDEKAKAEEKEIRKKKEEYLKSLDITLEDSSIHSFMDDRDTMTDWEKSLNHKSIPYPFPNNLGMYSIDWIKHGPADFSVDAIKRFNKESPI</sequence>
<feature type="compositionally biased region" description="Polar residues" evidence="1">
    <location>
        <begin position="65"/>
        <end position="74"/>
    </location>
</feature>